<dbReference type="InterPro" id="IPR003755">
    <property type="entry name" value="HPr(Ser)_kin/Pase"/>
</dbReference>
<feature type="region of interest" description="Important for the catalytic mechanism of both phosphorylation and dephosphorylation" evidence="14">
    <location>
        <begin position="206"/>
        <end position="215"/>
    </location>
</feature>
<evidence type="ECO:0000256" key="2">
    <source>
        <dbReference type="ARBA" id="ARBA00001946"/>
    </source>
</evidence>
<evidence type="ECO:0000256" key="3">
    <source>
        <dbReference type="ARBA" id="ARBA00006883"/>
    </source>
</evidence>
<dbReference type="FunFam" id="3.40.50.300:FF:000174">
    <property type="entry name" value="HPr kinase/phosphorylase"/>
    <property type="match status" value="1"/>
</dbReference>
<evidence type="ECO:0000256" key="5">
    <source>
        <dbReference type="ARBA" id="ARBA00022679"/>
    </source>
</evidence>
<dbReference type="EC" id="2.7.4.-" evidence="14"/>
<dbReference type="GO" id="GO:0000287">
    <property type="term" value="F:magnesium ion binding"/>
    <property type="evidence" value="ECO:0007669"/>
    <property type="project" value="UniProtKB-UniRule"/>
</dbReference>
<comment type="caution">
    <text evidence="17">The sequence shown here is derived from an EMBL/GenBank/DDBJ whole genome shotgun (WGS) entry which is preliminary data.</text>
</comment>
<feature type="active site" evidence="14">
    <location>
        <position position="164"/>
    </location>
</feature>
<dbReference type="Proteomes" id="UP000647416">
    <property type="component" value="Unassembled WGS sequence"/>
</dbReference>
<evidence type="ECO:0000256" key="9">
    <source>
        <dbReference type="ARBA" id="ARBA00022840"/>
    </source>
</evidence>
<dbReference type="HAMAP" id="MF_01249">
    <property type="entry name" value="HPr_kinase"/>
    <property type="match status" value="1"/>
</dbReference>
<keyword evidence="11 14" id="KW-0511">Multifunctional enzyme</keyword>
<feature type="binding site" evidence="14">
    <location>
        <position position="165"/>
    </location>
    <ligand>
        <name>Mg(2+)</name>
        <dbReference type="ChEBI" id="CHEBI:18420"/>
    </ligand>
</feature>
<keyword evidence="4 14" id="KW-0723">Serine/threonine-protein kinase</keyword>
<dbReference type="InterPro" id="IPR027417">
    <property type="entry name" value="P-loop_NTPase"/>
</dbReference>
<evidence type="ECO:0000256" key="13">
    <source>
        <dbReference type="ARBA" id="ARBA00047657"/>
    </source>
</evidence>
<evidence type="ECO:0000256" key="6">
    <source>
        <dbReference type="ARBA" id="ARBA00022723"/>
    </source>
</evidence>
<comment type="caution">
    <text evidence="14">Lacks conserved residue(s) required for the propagation of feature annotation.</text>
</comment>
<dbReference type="CDD" id="cd01918">
    <property type="entry name" value="HprK_C"/>
    <property type="match status" value="1"/>
</dbReference>
<feature type="active site" evidence="14">
    <location>
        <position position="248"/>
    </location>
</feature>
<dbReference type="GO" id="GO:0005524">
    <property type="term" value="F:ATP binding"/>
    <property type="evidence" value="ECO:0007669"/>
    <property type="project" value="UniProtKB-UniRule"/>
</dbReference>
<dbReference type="GO" id="GO:0000155">
    <property type="term" value="F:phosphorelay sensor kinase activity"/>
    <property type="evidence" value="ECO:0007669"/>
    <property type="project" value="InterPro"/>
</dbReference>
<dbReference type="EMBL" id="JACRTE010000001">
    <property type="protein sequence ID" value="MBC8595550.1"/>
    <property type="molecule type" value="Genomic_DNA"/>
</dbReference>
<dbReference type="GO" id="GO:0006109">
    <property type="term" value="P:regulation of carbohydrate metabolic process"/>
    <property type="evidence" value="ECO:0007669"/>
    <property type="project" value="UniProtKB-UniRule"/>
</dbReference>
<dbReference type="AlphaFoldDB" id="A0A926F7T4"/>
<dbReference type="InterPro" id="IPR011126">
    <property type="entry name" value="Hpr_kin/Pase_Hpr_N"/>
</dbReference>
<keyword evidence="6 14" id="KW-0479">Metal-binding</keyword>
<feature type="binding site" evidence="14">
    <location>
        <position position="207"/>
    </location>
    <ligand>
        <name>Mg(2+)</name>
        <dbReference type="ChEBI" id="CHEBI:18420"/>
    </ligand>
</feature>
<sequence length="314" mass="34964">MHNSNFNVTLGEIVDEFKLKEVNKTENMRDVLVCNNEVNRCGLALAGYFDHFEHTRLQIIGHVEATYINTISDGQKREVFEKMFSLKIPAIILSNGIELPQSIIELSEKHNIPVLSSTLSTSRFTSALIAYLNVMLAERETRHGVLVEVYGEGILLLADSGVGKSETAIELVKRGHRLVADDAVEIKKVSDKSLVGSAPEIIRHFIELRGIGIIDVKQIFGMGAVKDTEKIDMVIHLENWQQHKQYDRLGLTTEYTNILGIDIPSVTIPVKPGRNLAVIVEVAAMNNRQHKMGYNAAQALNERILGNTNAKNSL</sequence>
<keyword evidence="10 14" id="KW-0460">Magnesium</keyword>
<dbReference type="PANTHER" id="PTHR30305:SF1">
    <property type="entry name" value="HPR KINASE_PHOSPHORYLASE"/>
    <property type="match status" value="1"/>
</dbReference>
<evidence type="ECO:0000256" key="1">
    <source>
        <dbReference type="ARBA" id="ARBA00001120"/>
    </source>
</evidence>
<organism evidence="17 18">
    <name type="scientific">Qingrenia yutianensis</name>
    <dbReference type="NCBI Taxonomy" id="2763676"/>
    <lineage>
        <taxon>Bacteria</taxon>
        <taxon>Bacillati</taxon>
        <taxon>Bacillota</taxon>
        <taxon>Clostridia</taxon>
        <taxon>Eubacteriales</taxon>
        <taxon>Oscillospiraceae</taxon>
        <taxon>Qingrenia</taxon>
    </lineage>
</organism>
<keyword evidence="8 14" id="KW-0418">Kinase</keyword>
<dbReference type="InterPro" id="IPR011104">
    <property type="entry name" value="Hpr_kin/Pase_C"/>
</dbReference>
<feature type="region of interest" description="Important for the catalytic mechanism of dephosphorylation" evidence="14">
    <location>
        <begin position="269"/>
        <end position="274"/>
    </location>
</feature>
<dbReference type="SUPFAM" id="SSF53795">
    <property type="entry name" value="PEP carboxykinase-like"/>
    <property type="match status" value="1"/>
</dbReference>
<keyword evidence="5 14" id="KW-0808">Transferase</keyword>
<dbReference type="Pfam" id="PF02603">
    <property type="entry name" value="Hpr_kinase_N"/>
    <property type="match status" value="1"/>
</dbReference>
<dbReference type="Pfam" id="PF07475">
    <property type="entry name" value="Hpr_kinase_C"/>
    <property type="match status" value="1"/>
</dbReference>
<protein>
    <recommendedName>
        <fullName evidence="14">HPr kinase/phosphorylase</fullName>
        <shortName evidence="14">HPrK/P</shortName>
        <ecNumber evidence="14">2.7.11.-</ecNumber>
        <ecNumber evidence="14">2.7.4.-</ecNumber>
    </recommendedName>
    <alternativeName>
        <fullName evidence="14">HPr(Ser) kinase/phosphorylase</fullName>
    </alternativeName>
</protein>
<feature type="domain" description="HPr(Ser) kinase/phosphorylase N-terminal" evidence="15">
    <location>
        <begin position="8"/>
        <end position="132"/>
    </location>
</feature>
<dbReference type="GO" id="GO:0004674">
    <property type="term" value="F:protein serine/threonine kinase activity"/>
    <property type="evidence" value="ECO:0007669"/>
    <property type="project" value="UniProtKB-KW"/>
</dbReference>
<evidence type="ECO:0000256" key="10">
    <source>
        <dbReference type="ARBA" id="ARBA00022842"/>
    </source>
</evidence>
<evidence type="ECO:0000259" key="16">
    <source>
        <dbReference type="Pfam" id="PF07475"/>
    </source>
</evidence>
<dbReference type="RefSeq" id="WP_178348507.1">
    <property type="nucleotide sequence ID" value="NZ_JACRTE010000001.1"/>
</dbReference>
<dbReference type="Gene3D" id="3.40.50.300">
    <property type="entry name" value="P-loop containing nucleotide triphosphate hydrolases"/>
    <property type="match status" value="1"/>
</dbReference>
<feature type="active site" evidence="14">
    <location>
        <position position="143"/>
    </location>
</feature>
<gene>
    <name evidence="14 17" type="primary">hprK</name>
    <name evidence="17" type="ORF">H8706_01525</name>
</gene>
<dbReference type="Gene3D" id="3.40.1390.20">
    <property type="entry name" value="HprK N-terminal domain-like"/>
    <property type="match status" value="1"/>
</dbReference>
<accession>A0A926F7T4</accession>
<comment type="cofactor">
    <cofactor evidence="2 14">
        <name>Mg(2+)</name>
        <dbReference type="ChEBI" id="CHEBI:18420"/>
    </cofactor>
</comment>
<keyword evidence="7 14" id="KW-0547">Nucleotide-binding</keyword>
<evidence type="ECO:0000313" key="17">
    <source>
        <dbReference type="EMBL" id="MBC8595550.1"/>
    </source>
</evidence>
<proteinExistence type="inferred from homology"/>
<dbReference type="EC" id="2.7.11.-" evidence="14"/>
<comment type="function">
    <text evidence="14">Catalyzes the ATP- as well as the pyrophosphate-dependent phosphorylation of a specific serine residue in HPr, a phosphocarrier protein of the phosphoenolpyruvate-dependent sugar phosphotransferase system (PTS). HprK/P also catalyzes the pyrophosphate-producing, inorganic phosphate-dependent dephosphorylation (phosphorolysis) of seryl-phosphorylated HPr (P-Ser-HPr). The two antagonistic activities of HprK/P are regulated by several intracellular metabolites, which change their concentration in response to the absence or presence of rapidly metabolisable carbon sources (glucose, fructose, etc.) in the growth medium. Therefore, by controlling the phosphorylation state of HPr, HPrK/P is a sensor enzyme that plays a major role in the regulation of carbon metabolism and sugar transport: it mediates carbon catabolite repression (CCR), and regulates PTS-catalyzed carbohydrate uptake and inducer exclusion.</text>
</comment>
<keyword evidence="12 14" id="KW-0119">Carbohydrate metabolism</keyword>
<evidence type="ECO:0000256" key="8">
    <source>
        <dbReference type="ARBA" id="ARBA00022777"/>
    </source>
</evidence>
<name>A0A926F7T4_9FIRM</name>
<keyword evidence="9 14" id="KW-0067">ATP-binding</keyword>
<comment type="subunit">
    <text evidence="14">Homohexamer.</text>
</comment>
<evidence type="ECO:0000259" key="15">
    <source>
        <dbReference type="Pfam" id="PF02603"/>
    </source>
</evidence>
<dbReference type="PANTHER" id="PTHR30305">
    <property type="entry name" value="PROTEIN YJDM-RELATED"/>
    <property type="match status" value="1"/>
</dbReference>
<evidence type="ECO:0000256" key="7">
    <source>
        <dbReference type="ARBA" id="ARBA00022741"/>
    </source>
</evidence>
<comment type="miscellaneous">
    <text evidence="14">Both phosphorylation and phosphorolysis are carried out by the same active site and suggest a common mechanism for both reactions.</text>
</comment>
<comment type="catalytic activity">
    <reaction evidence="13 14">
        <text>[HPr protein]-O-phospho-L-serine + phosphate + H(+) = [HPr protein]-L-serine + diphosphate</text>
        <dbReference type="Rhea" id="RHEA:46604"/>
        <dbReference type="Rhea" id="RHEA-COMP:11602"/>
        <dbReference type="Rhea" id="RHEA-COMP:11603"/>
        <dbReference type="ChEBI" id="CHEBI:15378"/>
        <dbReference type="ChEBI" id="CHEBI:29999"/>
        <dbReference type="ChEBI" id="CHEBI:33019"/>
        <dbReference type="ChEBI" id="CHEBI:43474"/>
        <dbReference type="ChEBI" id="CHEBI:83421"/>
    </reaction>
</comment>
<comment type="similarity">
    <text evidence="3 14">Belongs to the HPrK/P family.</text>
</comment>
<evidence type="ECO:0000256" key="11">
    <source>
        <dbReference type="ARBA" id="ARBA00023268"/>
    </source>
</evidence>
<comment type="catalytic activity">
    <reaction evidence="1 14">
        <text>[HPr protein]-L-serine + ATP = [HPr protein]-O-phospho-L-serine + ADP + H(+)</text>
        <dbReference type="Rhea" id="RHEA:46600"/>
        <dbReference type="Rhea" id="RHEA-COMP:11602"/>
        <dbReference type="Rhea" id="RHEA-COMP:11603"/>
        <dbReference type="ChEBI" id="CHEBI:15378"/>
        <dbReference type="ChEBI" id="CHEBI:29999"/>
        <dbReference type="ChEBI" id="CHEBI:30616"/>
        <dbReference type="ChEBI" id="CHEBI:83421"/>
        <dbReference type="ChEBI" id="CHEBI:456216"/>
    </reaction>
</comment>
<comment type="domain">
    <text evidence="14">The Walker A ATP-binding motif also binds Pi and PPi.</text>
</comment>
<dbReference type="NCBIfam" id="TIGR00679">
    <property type="entry name" value="hpr-ser"/>
    <property type="match status" value="1"/>
</dbReference>
<dbReference type="GO" id="GO:0004712">
    <property type="term" value="F:protein serine/threonine/tyrosine kinase activity"/>
    <property type="evidence" value="ECO:0007669"/>
    <property type="project" value="UniProtKB-UniRule"/>
</dbReference>
<feature type="active site" description="Proton acceptor; for phosphorylation activity. Proton donor; for dephosphorylation activity" evidence="14">
    <location>
        <position position="182"/>
    </location>
</feature>
<evidence type="ECO:0000256" key="14">
    <source>
        <dbReference type="HAMAP-Rule" id="MF_01249"/>
    </source>
</evidence>
<evidence type="ECO:0000256" key="12">
    <source>
        <dbReference type="ARBA" id="ARBA00023277"/>
    </source>
</evidence>
<feature type="domain" description="HPr kinase/phosphorylase C-terminal" evidence="16">
    <location>
        <begin position="136"/>
        <end position="303"/>
    </location>
</feature>
<evidence type="ECO:0000256" key="4">
    <source>
        <dbReference type="ARBA" id="ARBA00022527"/>
    </source>
</evidence>
<evidence type="ECO:0000313" key="18">
    <source>
        <dbReference type="Proteomes" id="UP000647416"/>
    </source>
</evidence>
<dbReference type="InterPro" id="IPR028979">
    <property type="entry name" value="Ser_kin/Pase_Hpr-like_N_sf"/>
</dbReference>
<reference evidence="17" key="1">
    <citation type="submission" date="2020-08" db="EMBL/GenBank/DDBJ databases">
        <title>Genome public.</title>
        <authorList>
            <person name="Liu C."/>
            <person name="Sun Q."/>
        </authorList>
    </citation>
    <scope>NUCLEOTIDE SEQUENCE</scope>
    <source>
        <strain evidence="17">NSJ-50</strain>
    </source>
</reference>
<dbReference type="SUPFAM" id="SSF75138">
    <property type="entry name" value="HprK N-terminal domain-like"/>
    <property type="match status" value="1"/>
</dbReference>
<keyword evidence="18" id="KW-1185">Reference proteome</keyword>